<evidence type="ECO:0000256" key="3">
    <source>
        <dbReference type="SAM" id="Phobius"/>
    </source>
</evidence>
<proteinExistence type="predicted"/>
<dbReference type="STRING" id="1121279.SAMN02745887_02441"/>
<keyword evidence="3" id="KW-0812">Transmembrane</keyword>
<accession>A0A1K2HKX6</accession>
<keyword evidence="3" id="KW-0472">Membrane</keyword>
<evidence type="ECO:0000313" key="6">
    <source>
        <dbReference type="Proteomes" id="UP000186513"/>
    </source>
</evidence>
<feature type="domain" description="FimV N-terminal" evidence="4">
    <location>
        <begin position="32"/>
        <end position="132"/>
    </location>
</feature>
<organism evidence="5 6">
    <name type="scientific">Chitinimonas taiwanensis DSM 18899</name>
    <dbReference type="NCBI Taxonomy" id="1121279"/>
    <lineage>
        <taxon>Bacteria</taxon>
        <taxon>Pseudomonadati</taxon>
        <taxon>Pseudomonadota</taxon>
        <taxon>Betaproteobacteria</taxon>
        <taxon>Neisseriales</taxon>
        <taxon>Chitinibacteraceae</taxon>
        <taxon>Chitinimonas</taxon>
    </lineage>
</organism>
<keyword evidence="6" id="KW-1185">Reference proteome</keyword>
<evidence type="ECO:0000256" key="1">
    <source>
        <dbReference type="SAM" id="Coils"/>
    </source>
</evidence>
<dbReference type="EMBL" id="FPKR01000009">
    <property type="protein sequence ID" value="SFZ77472.1"/>
    <property type="molecule type" value="Genomic_DNA"/>
</dbReference>
<gene>
    <name evidence="5" type="ORF">SAMN02745887_02441</name>
</gene>
<dbReference type="Proteomes" id="UP000186513">
    <property type="component" value="Unassembled WGS sequence"/>
</dbReference>
<dbReference type="InterPro" id="IPR057840">
    <property type="entry name" value="FimV_N"/>
</dbReference>
<feature type="coiled-coil region" evidence="1">
    <location>
        <begin position="282"/>
        <end position="341"/>
    </location>
</feature>
<evidence type="ECO:0000259" key="4">
    <source>
        <dbReference type="Pfam" id="PF25800"/>
    </source>
</evidence>
<evidence type="ECO:0000313" key="5">
    <source>
        <dbReference type="EMBL" id="SFZ77472.1"/>
    </source>
</evidence>
<feature type="region of interest" description="Disordered" evidence="2">
    <location>
        <begin position="400"/>
        <end position="422"/>
    </location>
</feature>
<keyword evidence="3" id="KW-1133">Transmembrane helix</keyword>
<keyword evidence="1" id="KW-0175">Coiled coil</keyword>
<dbReference type="Pfam" id="PF25800">
    <property type="entry name" value="FimV_N"/>
    <property type="match status" value="1"/>
</dbReference>
<dbReference type="AlphaFoldDB" id="A0A1K2HKX6"/>
<sequence>MPKHPARFVCPPTRIALYLALAGLPALASAVALGEMKLTSHLGEAFAASVRINALPGEVIARECLSASLRDGGDDGTPRRVLLDFQSDKQGGLLRLQGLDSLFEPVATLSLRVQCADGAQMRREYTLLLDPPADLAPTVPPPAPALPLAMRSNPPPTPLTQVSSSAPARIGSLASLNGEWLTRAGETYRSIARQIFPGQREQQDALIAELRRLNAHLPPRGKKPLAEGVRLRLPKDLQAPKAAQPSKPRQEQLVAATPVRQDKLSLSEVQDSEASPPPPEELAAYQQREQTLQNQLSQQTAQLEDAQARIAKLEAQGRQMLAALNQRNADIAKAEQQAQRQQWLGVGGLIALVLAVAAALAALLLRRRKPAPQPFTPALAADSQAAPEAELPDFSPAIQRTASPAAEPPPFSDEPVGRRYHDDLQDSDMDVVMLSHVASEAAVLAAHGHYDKAVALLQDELELHPTHLVNWMQLLELHYTHQDAERFVPLARAFREQFASTAMWEKVARLGAQLLPDEPLFGMHAKAEEDAADELTRMLDGLSASAPGEATPPATELAAAASATIELEPLVFELGTPAQGADTPPLALDLIEVPPIEPVSALPAGLKVPESGRGKLEEASQLIADGESEAGAAILEHLMLKGSQEERMAAAELLVRLTAPRQG</sequence>
<name>A0A1K2HKX6_9NEIS</name>
<feature type="transmembrane region" description="Helical" evidence="3">
    <location>
        <begin position="343"/>
        <end position="365"/>
    </location>
</feature>
<evidence type="ECO:0000256" key="2">
    <source>
        <dbReference type="SAM" id="MobiDB-lite"/>
    </source>
</evidence>
<reference evidence="5 6" key="1">
    <citation type="submission" date="2016-11" db="EMBL/GenBank/DDBJ databases">
        <authorList>
            <person name="Jaros S."/>
            <person name="Januszkiewicz K."/>
            <person name="Wedrychowicz H."/>
        </authorList>
    </citation>
    <scope>NUCLEOTIDE SEQUENCE [LARGE SCALE GENOMIC DNA]</scope>
    <source>
        <strain evidence="5 6">DSM 18899</strain>
    </source>
</reference>
<protein>
    <submittedName>
        <fullName evidence="5">Tfp pilus assembly protein FimV</fullName>
    </submittedName>
</protein>